<evidence type="ECO:0000256" key="9">
    <source>
        <dbReference type="SAM" id="Phobius"/>
    </source>
</evidence>
<feature type="region of interest" description="Disordered" evidence="8">
    <location>
        <begin position="423"/>
        <end position="512"/>
    </location>
</feature>
<feature type="transmembrane region" description="Helical" evidence="9">
    <location>
        <begin position="351"/>
        <end position="371"/>
    </location>
</feature>
<organism evidence="10 11">
    <name type="scientific">Phanerochaete sordida</name>
    <dbReference type="NCBI Taxonomy" id="48140"/>
    <lineage>
        <taxon>Eukaryota</taxon>
        <taxon>Fungi</taxon>
        <taxon>Dikarya</taxon>
        <taxon>Basidiomycota</taxon>
        <taxon>Agaricomycotina</taxon>
        <taxon>Agaricomycetes</taxon>
        <taxon>Polyporales</taxon>
        <taxon>Phanerochaetaceae</taxon>
        <taxon>Phanerochaete</taxon>
    </lineage>
</organism>
<feature type="region of interest" description="Disordered" evidence="8">
    <location>
        <begin position="1"/>
        <end position="26"/>
    </location>
</feature>
<comment type="caution">
    <text evidence="10">The sequence shown here is derived from an EMBL/GenBank/DDBJ whole genome shotgun (WGS) entry which is preliminary data.</text>
</comment>
<feature type="transmembrane region" description="Helical" evidence="9">
    <location>
        <begin position="159"/>
        <end position="184"/>
    </location>
</feature>
<feature type="transmembrane region" description="Helical" evidence="9">
    <location>
        <begin position="226"/>
        <end position="253"/>
    </location>
</feature>
<dbReference type="PANTHER" id="PTHR31686">
    <property type="match status" value="1"/>
</dbReference>
<feature type="transmembrane region" description="Helical" evidence="9">
    <location>
        <begin position="383"/>
        <end position="412"/>
    </location>
</feature>
<keyword evidence="4" id="KW-1003">Cell membrane</keyword>
<keyword evidence="5 9" id="KW-0812">Transmembrane</keyword>
<evidence type="ECO:0000256" key="7">
    <source>
        <dbReference type="ARBA" id="ARBA00023136"/>
    </source>
</evidence>
<evidence type="ECO:0000256" key="5">
    <source>
        <dbReference type="ARBA" id="ARBA00022692"/>
    </source>
</evidence>
<keyword evidence="11" id="KW-1185">Reference proteome</keyword>
<keyword evidence="6 9" id="KW-1133">Transmembrane helix</keyword>
<feature type="transmembrane region" description="Helical" evidence="9">
    <location>
        <begin position="196"/>
        <end position="220"/>
    </location>
</feature>
<dbReference type="EMBL" id="BPQB01000025">
    <property type="protein sequence ID" value="GJE92280.1"/>
    <property type="molecule type" value="Genomic_DNA"/>
</dbReference>
<protein>
    <submittedName>
        <fullName evidence="10">Sulfite efflux pump SSU1-like protein</fullName>
    </submittedName>
</protein>
<evidence type="ECO:0000256" key="2">
    <source>
        <dbReference type="ARBA" id="ARBA00008566"/>
    </source>
</evidence>
<feature type="compositionally biased region" description="Basic and acidic residues" evidence="8">
    <location>
        <begin position="451"/>
        <end position="464"/>
    </location>
</feature>
<feature type="transmembrane region" description="Helical" evidence="9">
    <location>
        <begin position="81"/>
        <end position="106"/>
    </location>
</feature>
<keyword evidence="7 9" id="KW-0472">Membrane</keyword>
<dbReference type="InterPro" id="IPR051629">
    <property type="entry name" value="Sulfite_efflux_TDT"/>
</dbReference>
<dbReference type="InterPro" id="IPR038665">
    <property type="entry name" value="Voltage-dep_anion_channel_sf"/>
</dbReference>
<comment type="subcellular location">
    <subcellularLocation>
        <location evidence="1">Cell membrane</location>
        <topology evidence="1">Multi-pass membrane protein</topology>
    </subcellularLocation>
</comment>
<dbReference type="PANTHER" id="PTHR31686:SF1">
    <property type="entry name" value="SULFITE EFFLUX PUMP SSU1"/>
    <property type="match status" value="1"/>
</dbReference>
<keyword evidence="3" id="KW-0813">Transport</keyword>
<proteinExistence type="inferred from homology"/>
<feature type="transmembrane region" description="Helical" evidence="9">
    <location>
        <begin position="56"/>
        <end position="75"/>
    </location>
</feature>
<dbReference type="OrthoDB" id="1099at2759"/>
<evidence type="ECO:0000256" key="3">
    <source>
        <dbReference type="ARBA" id="ARBA00022448"/>
    </source>
</evidence>
<evidence type="ECO:0000313" key="11">
    <source>
        <dbReference type="Proteomes" id="UP000703269"/>
    </source>
</evidence>
<comment type="similarity">
    <text evidence="2">Belongs to the tellurite-resistance/dicarboxylate transporter (TDT) family.</text>
</comment>
<dbReference type="Pfam" id="PF03595">
    <property type="entry name" value="SLAC1"/>
    <property type="match status" value="1"/>
</dbReference>
<dbReference type="Proteomes" id="UP000703269">
    <property type="component" value="Unassembled WGS sequence"/>
</dbReference>
<dbReference type="GO" id="GO:0005886">
    <property type="term" value="C:plasma membrane"/>
    <property type="evidence" value="ECO:0007669"/>
    <property type="project" value="UniProtKB-SubCell"/>
</dbReference>
<evidence type="ECO:0000313" key="10">
    <source>
        <dbReference type="EMBL" id="GJE92280.1"/>
    </source>
</evidence>
<dbReference type="AlphaFoldDB" id="A0A9P3GEH2"/>
<dbReference type="GO" id="GO:0000319">
    <property type="term" value="F:sulfite transmembrane transporter activity"/>
    <property type="evidence" value="ECO:0007669"/>
    <property type="project" value="TreeGrafter"/>
</dbReference>
<dbReference type="InterPro" id="IPR004695">
    <property type="entry name" value="SLAC1/Mae1/Ssu1/TehA"/>
</dbReference>
<reference evidence="10 11" key="1">
    <citation type="submission" date="2021-08" db="EMBL/GenBank/DDBJ databases">
        <title>Draft Genome Sequence of Phanerochaete sordida strain YK-624.</title>
        <authorList>
            <person name="Mori T."/>
            <person name="Dohra H."/>
            <person name="Suzuki T."/>
            <person name="Kawagishi H."/>
            <person name="Hirai H."/>
        </authorList>
    </citation>
    <scope>NUCLEOTIDE SEQUENCE [LARGE SCALE GENOMIC DNA]</scope>
    <source>
        <strain evidence="10 11">YK-624</strain>
    </source>
</reference>
<feature type="compositionally biased region" description="Polar residues" evidence="8">
    <location>
        <begin position="476"/>
        <end position="485"/>
    </location>
</feature>
<feature type="transmembrane region" description="Helical" evidence="9">
    <location>
        <begin position="127"/>
        <end position="147"/>
    </location>
</feature>
<feature type="compositionally biased region" description="Basic and acidic residues" evidence="8">
    <location>
        <begin position="431"/>
        <end position="443"/>
    </location>
</feature>
<sequence>MADVHPVKPAGSDLPTHVQPPAASPPPHQLRYISWLRRHVKWVPWRTRIKNYSWQWHGLVTATAVVSSVMHIFPYHNSANALKVLACILLIIALIAFVFNVAAKIAKVIMYPKDALTHITDPAKSSFAGFLAVGGAGLIDAAVNVIRDWHPGAKNRFLFAMYGLWYLDAAVAWFTAFGVIYFIIGQKTKDMGKIMAIWIIPCVSMIASSTCGGLLAGTLYPEFPRLALITTTFAITMGLMGLCFTTMITFGFLMRLFLHGAPDGLIALATWNILTPLGQGGFSLLINGQNLSLLVPYMSGSDFPEIAIAGKLLFSVCFCGAYLCWCMGFCWIMLSLFVLIRRARKLPNFGLAWWGAVFPNGTYALLTVQLGNVLKSRFYHGFGAAWSIIVMLLWTALMLRTIPAFVTGTMFLPHKYYLDHRRTKRHHRHHRDAEKGALHEHTHVSQPEPAHAPREHSPERDDRSTLVARGSAMRLTHSSSSQVGKSASPHDSGRATPVDGLAHAVEISGPVA</sequence>
<feature type="transmembrane region" description="Helical" evidence="9">
    <location>
        <begin position="265"/>
        <end position="286"/>
    </location>
</feature>
<dbReference type="Gene3D" id="1.50.10.150">
    <property type="entry name" value="Voltage-dependent anion channel"/>
    <property type="match status" value="1"/>
</dbReference>
<evidence type="ECO:0000256" key="8">
    <source>
        <dbReference type="SAM" id="MobiDB-lite"/>
    </source>
</evidence>
<feature type="transmembrane region" description="Helical" evidence="9">
    <location>
        <begin position="306"/>
        <end position="339"/>
    </location>
</feature>
<evidence type="ECO:0000256" key="4">
    <source>
        <dbReference type="ARBA" id="ARBA00022475"/>
    </source>
</evidence>
<evidence type="ECO:0000256" key="1">
    <source>
        <dbReference type="ARBA" id="ARBA00004651"/>
    </source>
</evidence>
<evidence type="ECO:0000256" key="6">
    <source>
        <dbReference type="ARBA" id="ARBA00022989"/>
    </source>
</evidence>
<gene>
    <name evidence="10" type="ORF">PsYK624_084340</name>
</gene>
<name>A0A9P3GEH2_9APHY</name>
<accession>A0A9P3GEH2</accession>